<evidence type="ECO:0000256" key="4">
    <source>
        <dbReference type="SAM" id="SignalP"/>
    </source>
</evidence>
<protein>
    <submittedName>
        <fullName evidence="5">DctP family TRAP transporter solute-binding subunit</fullName>
    </submittedName>
</protein>
<evidence type="ECO:0000256" key="1">
    <source>
        <dbReference type="ARBA" id="ARBA00009023"/>
    </source>
</evidence>
<dbReference type="RefSeq" id="WP_327606827.1">
    <property type="nucleotide sequence ID" value="NZ_JARZFX010000002.1"/>
</dbReference>
<dbReference type="InterPro" id="IPR038404">
    <property type="entry name" value="TRAP_DctP_sf"/>
</dbReference>
<dbReference type="NCBIfam" id="TIGR00787">
    <property type="entry name" value="dctP"/>
    <property type="match status" value="1"/>
</dbReference>
<evidence type="ECO:0000256" key="2">
    <source>
        <dbReference type="ARBA" id="ARBA00022448"/>
    </source>
</evidence>
<dbReference type="NCBIfam" id="NF037995">
    <property type="entry name" value="TRAP_S1"/>
    <property type="match status" value="1"/>
</dbReference>
<dbReference type="SUPFAM" id="SSF53850">
    <property type="entry name" value="Periplasmic binding protein-like II"/>
    <property type="match status" value="1"/>
</dbReference>
<feature type="chain" id="PRO_5046512257" evidence="4">
    <location>
        <begin position="27"/>
        <end position="337"/>
    </location>
</feature>
<dbReference type="InterPro" id="IPR004682">
    <property type="entry name" value="TRAP_DctP"/>
</dbReference>
<gene>
    <name evidence="5" type="ORF">QGM71_07125</name>
</gene>
<organism evidence="5 6">
    <name type="scientific">Virgibacillus tibetensis</name>
    <dbReference type="NCBI Taxonomy" id="3042313"/>
    <lineage>
        <taxon>Bacteria</taxon>
        <taxon>Bacillati</taxon>
        <taxon>Bacillota</taxon>
        <taxon>Bacilli</taxon>
        <taxon>Bacillales</taxon>
        <taxon>Bacillaceae</taxon>
        <taxon>Virgibacillus</taxon>
    </lineage>
</organism>
<comment type="similarity">
    <text evidence="1">Belongs to the bacterial solute-binding protein 7 family.</text>
</comment>
<comment type="caution">
    <text evidence="5">The sequence shown here is derived from an EMBL/GenBank/DDBJ whole genome shotgun (WGS) entry which is preliminary data.</text>
</comment>
<reference evidence="5 6" key="1">
    <citation type="journal article" date="2024" name="Int. J. Syst. Evol. Microbiol.">
        <title>Virgibacillus tibetensis sp. nov., isolated from salt lake on the Tibetan Plateau of China.</title>
        <authorList>
            <person name="Phurbu D."/>
            <person name="Liu Z.-X."/>
            <person name="Wang R."/>
            <person name="Zheng Y.-Y."/>
            <person name="Liu H.-C."/>
            <person name="Zhou Y.-G."/>
            <person name="Yu Y.-J."/>
            <person name="Li A.-H."/>
        </authorList>
    </citation>
    <scope>NUCLEOTIDE SEQUENCE [LARGE SCALE GENOMIC DNA]</scope>
    <source>
        <strain evidence="5 6">C22-A2</strain>
    </source>
</reference>
<evidence type="ECO:0000256" key="3">
    <source>
        <dbReference type="ARBA" id="ARBA00022729"/>
    </source>
</evidence>
<name>A0ABU6KDR4_9BACI</name>
<feature type="signal peptide" evidence="4">
    <location>
        <begin position="1"/>
        <end position="26"/>
    </location>
</feature>
<accession>A0ABU6KDR4</accession>
<keyword evidence="2" id="KW-0813">Transport</keyword>
<dbReference type="PANTHER" id="PTHR33376:SF7">
    <property type="entry name" value="C4-DICARBOXYLATE-BINDING PROTEIN DCTB"/>
    <property type="match status" value="1"/>
</dbReference>
<dbReference type="PROSITE" id="PS51257">
    <property type="entry name" value="PROKAR_LIPOPROTEIN"/>
    <property type="match status" value="1"/>
</dbReference>
<evidence type="ECO:0000313" key="6">
    <source>
        <dbReference type="Proteomes" id="UP001335737"/>
    </source>
</evidence>
<dbReference type="PIRSF" id="PIRSF006470">
    <property type="entry name" value="DctB"/>
    <property type="match status" value="1"/>
</dbReference>
<dbReference type="Gene3D" id="3.40.190.170">
    <property type="entry name" value="Bacterial extracellular solute-binding protein, family 7"/>
    <property type="match status" value="1"/>
</dbReference>
<dbReference type="InterPro" id="IPR018389">
    <property type="entry name" value="DctP_fam"/>
</dbReference>
<dbReference type="EMBL" id="JARZFX010000002">
    <property type="protein sequence ID" value="MEC5423271.1"/>
    <property type="molecule type" value="Genomic_DNA"/>
</dbReference>
<dbReference type="Pfam" id="PF03480">
    <property type="entry name" value="DctP"/>
    <property type="match status" value="1"/>
</dbReference>
<keyword evidence="6" id="KW-1185">Reference proteome</keyword>
<proteinExistence type="inferred from homology"/>
<evidence type="ECO:0000313" key="5">
    <source>
        <dbReference type="EMBL" id="MEC5423271.1"/>
    </source>
</evidence>
<sequence length="337" mass="37388">MKKFSNIILMGFIVLIAGFLAGCSDASSSDGKTYTITLPHVVPEDQSSHINTVDFKNEVEEKSDGQIKVEIFPNGSLYGSEREIVEAVQLGNAQMAIVGTPSLAGFKESFMVIDLPFIFKTREAAHKAFDGELGERLNGDLEDVGLVGLGIGENGFRHVLNNKQPITKPEDLQGLKLRVMENKLYQDIFNTLGANASPLAFGELYTAMQQGTYDGMDQPVALAYNNKFYEVQDYMSLTGHVYAGVAFVASKEFMDGLPDDLRTIVEEAGQRFAVENRELAFEQDTKYLDELEAEGLEINEVTEEQKEVFLDALQPVYETYEEVLGKDLIDLAQSFNE</sequence>
<keyword evidence="3 4" id="KW-0732">Signal</keyword>
<dbReference type="PANTHER" id="PTHR33376">
    <property type="match status" value="1"/>
</dbReference>
<dbReference type="Proteomes" id="UP001335737">
    <property type="component" value="Unassembled WGS sequence"/>
</dbReference>